<reference evidence="2 3" key="1">
    <citation type="journal article" date="2023" name="Elife">
        <title>Identification of key yeast species and microbe-microbe interactions impacting larval growth of Drosophila in the wild.</title>
        <authorList>
            <person name="Mure A."/>
            <person name="Sugiura Y."/>
            <person name="Maeda R."/>
            <person name="Honda K."/>
            <person name="Sakurai N."/>
            <person name="Takahashi Y."/>
            <person name="Watada M."/>
            <person name="Katoh T."/>
            <person name="Gotoh A."/>
            <person name="Gotoh Y."/>
            <person name="Taniguchi I."/>
            <person name="Nakamura K."/>
            <person name="Hayashi T."/>
            <person name="Katayama T."/>
            <person name="Uemura T."/>
            <person name="Hattori Y."/>
        </authorList>
    </citation>
    <scope>NUCLEOTIDE SEQUENCE [LARGE SCALE GENOMIC DNA]</scope>
    <source>
        <strain evidence="2 3">SC-9</strain>
    </source>
</reference>
<name>A0AAV5QUT6_9ASCO</name>
<proteinExistence type="predicted"/>
<keyword evidence="3" id="KW-1185">Reference proteome</keyword>
<organism evidence="2 3">
    <name type="scientific">Saccharomycopsis crataegensis</name>
    <dbReference type="NCBI Taxonomy" id="43959"/>
    <lineage>
        <taxon>Eukaryota</taxon>
        <taxon>Fungi</taxon>
        <taxon>Dikarya</taxon>
        <taxon>Ascomycota</taxon>
        <taxon>Saccharomycotina</taxon>
        <taxon>Saccharomycetes</taxon>
        <taxon>Saccharomycopsidaceae</taxon>
        <taxon>Saccharomycopsis</taxon>
    </lineage>
</organism>
<evidence type="ECO:0000256" key="1">
    <source>
        <dbReference type="SAM" id="MobiDB-lite"/>
    </source>
</evidence>
<evidence type="ECO:0000313" key="2">
    <source>
        <dbReference type="EMBL" id="GMM38499.1"/>
    </source>
</evidence>
<dbReference type="RefSeq" id="XP_064855494.1">
    <property type="nucleotide sequence ID" value="XM_064999422.1"/>
</dbReference>
<evidence type="ECO:0000313" key="3">
    <source>
        <dbReference type="Proteomes" id="UP001360560"/>
    </source>
</evidence>
<sequence>MLSRQSLHRSSLISIDTQDGKAKSLSEKSQELREEVIAQCQKFDILEQVLDDALEELHSPIYSAFSSSIHSDSDDQIFNEDFNQAGETGSDIESISVDSQDFQYVFSENNSTAHLRKLSMNSLSTYGDNNTEFSFIPGKSHVSQSSQITSVCTPYENDNFFHNSKLIQEDYESPDEPSDVGRDIEDYGYDQKPNKKSHQTQDSLVSEDLDRAIRVQLCKAKLVYVRSSMSSETSNLVIDSNEFPASLAVNSVNKSTPCFSSKIPSTPERGTFLQSPMSETITYSAQRHADSLILRPSRSIESAFQSKFDFLEKINSFTGVPEDSADIVTEIIDSYYERETEETDEVYPDFGVKVPIKLDFSVVQ</sequence>
<dbReference type="AlphaFoldDB" id="A0AAV5QUT6"/>
<dbReference type="Proteomes" id="UP001360560">
    <property type="component" value="Unassembled WGS sequence"/>
</dbReference>
<dbReference type="GeneID" id="90076487"/>
<feature type="region of interest" description="Disordered" evidence="1">
    <location>
        <begin position="170"/>
        <end position="203"/>
    </location>
</feature>
<gene>
    <name evidence="2" type="ORF">DASC09_058380</name>
</gene>
<comment type="caution">
    <text evidence="2">The sequence shown here is derived from an EMBL/GenBank/DDBJ whole genome shotgun (WGS) entry which is preliminary data.</text>
</comment>
<protein>
    <submittedName>
        <fullName evidence="2">Uncharacterized protein</fullName>
    </submittedName>
</protein>
<dbReference type="EMBL" id="BTFZ01000020">
    <property type="protein sequence ID" value="GMM38499.1"/>
    <property type="molecule type" value="Genomic_DNA"/>
</dbReference>
<accession>A0AAV5QUT6</accession>